<dbReference type="GO" id="GO:0016829">
    <property type="term" value="F:lyase activity"/>
    <property type="evidence" value="ECO:0007669"/>
    <property type="project" value="UniProtKB-KW"/>
</dbReference>
<dbReference type="EMBL" id="JACHFW010000034">
    <property type="protein sequence ID" value="MBB5266395.1"/>
    <property type="molecule type" value="Genomic_DNA"/>
</dbReference>
<organism evidence="2 3">
    <name type="scientific">Catenibacillus scindens</name>
    <dbReference type="NCBI Taxonomy" id="673271"/>
    <lineage>
        <taxon>Bacteria</taxon>
        <taxon>Bacillati</taxon>
        <taxon>Bacillota</taxon>
        <taxon>Clostridia</taxon>
        <taxon>Lachnospirales</taxon>
        <taxon>Lachnospiraceae</taxon>
        <taxon>Catenibacillus</taxon>
    </lineage>
</organism>
<dbReference type="Proteomes" id="UP000543642">
    <property type="component" value="Unassembled WGS sequence"/>
</dbReference>
<feature type="domain" description="Aminotransferase class V" evidence="1">
    <location>
        <begin position="2"/>
        <end position="246"/>
    </location>
</feature>
<dbReference type="SUPFAM" id="SSF53383">
    <property type="entry name" value="PLP-dependent transferases"/>
    <property type="match status" value="1"/>
</dbReference>
<dbReference type="PANTHER" id="PTHR43586:SF24">
    <property type="entry name" value="BLR4730 PROTEIN"/>
    <property type="match status" value="1"/>
</dbReference>
<evidence type="ECO:0000313" key="3">
    <source>
        <dbReference type="Proteomes" id="UP000543642"/>
    </source>
</evidence>
<keyword evidence="3" id="KW-1185">Reference proteome</keyword>
<comment type="caution">
    <text evidence="2">The sequence shown here is derived from an EMBL/GenBank/DDBJ whole genome shotgun (WGS) entry which is preliminary data.</text>
</comment>
<evidence type="ECO:0000313" key="2">
    <source>
        <dbReference type="EMBL" id="MBB5266395.1"/>
    </source>
</evidence>
<name>A0A7W8M6R4_9FIRM</name>
<sequence length="254" mass="28209">MDDVDQALQSGGTILAVSHVAAQGSIVNPVVELGILAQKYDAIYIVDGCQAVGQIKVDVQQINCCAYVTAGRKWLRGPRGTGILYVRRNAPIRTPQIDLASADLVFDELGTVVDVKVRDDAKQFELWEKSTASLLGLANAIQEYLDYGIDTAEQEICAKANYIRSFVVSNQNLVLVGSENSSTGVVGFYMKDPKQEKKVKELIEKENFIISYVCDWDCPVFFPQNGVQYVFRISPHYYTSNDNIQAICNLIQRL</sequence>
<gene>
    <name evidence="2" type="ORF">HNP82_003552</name>
</gene>
<protein>
    <submittedName>
        <fullName evidence="2">Selenocysteine lyase/cysteine desulfurase</fullName>
    </submittedName>
</protein>
<keyword evidence="2" id="KW-0456">Lyase</keyword>
<evidence type="ECO:0000259" key="1">
    <source>
        <dbReference type="Pfam" id="PF00266"/>
    </source>
</evidence>
<dbReference type="InterPro" id="IPR000192">
    <property type="entry name" value="Aminotrans_V_dom"/>
</dbReference>
<dbReference type="InterPro" id="IPR015422">
    <property type="entry name" value="PyrdxlP-dep_Trfase_small"/>
</dbReference>
<dbReference type="AlphaFoldDB" id="A0A7W8M6R4"/>
<dbReference type="InterPro" id="IPR015424">
    <property type="entry name" value="PyrdxlP-dep_Trfase"/>
</dbReference>
<dbReference type="InterPro" id="IPR015421">
    <property type="entry name" value="PyrdxlP-dep_Trfase_major"/>
</dbReference>
<accession>A0A7W8M6R4</accession>
<dbReference type="Gene3D" id="3.40.640.10">
    <property type="entry name" value="Type I PLP-dependent aspartate aminotransferase-like (Major domain)"/>
    <property type="match status" value="1"/>
</dbReference>
<dbReference type="Gene3D" id="3.90.1150.10">
    <property type="entry name" value="Aspartate Aminotransferase, domain 1"/>
    <property type="match status" value="1"/>
</dbReference>
<dbReference type="Pfam" id="PF00266">
    <property type="entry name" value="Aminotran_5"/>
    <property type="match status" value="1"/>
</dbReference>
<reference evidence="2 3" key="1">
    <citation type="submission" date="2020-08" db="EMBL/GenBank/DDBJ databases">
        <title>Genomic Encyclopedia of Type Strains, Phase IV (KMG-IV): sequencing the most valuable type-strain genomes for metagenomic binning, comparative biology and taxonomic classification.</title>
        <authorList>
            <person name="Goeker M."/>
        </authorList>
    </citation>
    <scope>NUCLEOTIDE SEQUENCE [LARGE SCALE GENOMIC DNA]</scope>
    <source>
        <strain evidence="2 3">DSM 106146</strain>
    </source>
</reference>
<dbReference type="PANTHER" id="PTHR43586">
    <property type="entry name" value="CYSTEINE DESULFURASE"/>
    <property type="match status" value="1"/>
</dbReference>
<proteinExistence type="predicted"/>